<accession>A0ABV0XPY0</accession>
<reference evidence="1 2" key="1">
    <citation type="submission" date="2021-06" db="EMBL/GenBank/DDBJ databases">
        <authorList>
            <person name="Palmer J.M."/>
        </authorList>
    </citation>
    <scope>NUCLEOTIDE SEQUENCE [LARGE SCALE GENOMIC DNA]</scope>
    <source>
        <strain evidence="1 2">AS_MEX2019</strain>
        <tissue evidence="1">Muscle</tissue>
    </source>
</reference>
<comment type="caution">
    <text evidence="1">The sequence shown here is derived from an EMBL/GenBank/DDBJ whole genome shotgun (WGS) entry which is preliminary data.</text>
</comment>
<protein>
    <recommendedName>
        <fullName evidence="3">Secreted protein</fullName>
    </recommendedName>
</protein>
<name>A0ABV0XPY0_9TELE</name>
<sequence>MAGCLMIPLHLGSGMCRLQALAILHEYSRAPCLSGRLSRFHLFRLLMDNPDTCSPGTPSAKSLHCSWRDFFYFISP</sequence>
<dbReference type="EMBL" id="JAHRIP010010107">
    <property type="protein sequence ID" value="MEQ2283471.1"/>
    <property type="molecule type" value="Genomic_DNA"/>
</dbReference>
<proteinExistence type="predicted"/>
<evidence type="ECO:0008006" key="3">
    <source>
        <dbReference type="Google" id="ProtNLM"/>
    </source>
</evidence>
<keyword evidence="2" id="KW-1185">Reference proteome</keyword>
<organism evidence="1 2">
    <name type="scientific">Ameca splendens</name>
    <dbReference type="NCBI Taxonomy" id="208324"/>
    <lineage>
        <taxon>Eukaryota</taxon>
        <taxon>Metazoa</taxon>
        <taxon>Chordata</taxon>
        <taxon>Craniata</taxon>
        <taxon>Vertebrata</taxon>
        <taxon>Euteleostomi</taxon>
        <taxon>Actinopterygii</taxon>
        <taxon>Neopterygii</taxon>
        <taxon>Teleostei</taxon>
        <taxon>Neoteleostei</taxon>
        <taxon>Acanthomorphata</taxon>
        <taxon>Ovalentaria</taxon>
        <taxon>Atherinomorphae</taxon>
        <taxon>Cyprinodontiformes</taxon>
        <taxon>Goodeidae</taxon>
        <taxon>Ameca</taxon>
    </lineage>
</organism>
<evidence type="ECO:0000313" key="2">
    <source>
        <dbReference type="Proteomes" id="UP001469553"/>
    </source>
</evidence>
<dbReference type="Proteomes" id="UP001469553">
    <property type="component" value="Unassembled WGS sequence"/>
</dbReference>
<evidence type="ECO:0000313" key="1">
    <source>
        <dbReference type="EMBL" id="MEQ2283471.1"/>
    </source>
</evidence>
<gene>
    <name evidence="1" type="ORF">AMECASPLE_011604</name>
</gene>